<dbReference type="PANTHER" id="PTHR43434:SF1">
    <property type="entry name" value="PHOSPHOGLYCOLATE PHOSPHATASE"/>
    <property type="match status" value="1"/>
</dbReference>
<dbReference type="RefSeq" id="WP_135644507.1">
    <property type="nucleotide sequence ID" value="NZ_RQGH01000032.1"/>
</dbReference>
<dbReference type="EMBL" id="RQGH01000032">
    <property type="protein sequence ID" value="TGL60408.1"/>
    <property type="molecule type" value="Genomic_DNA"/>
</dbReference>
<sequence>MNIHSLDKFKVIFWDFDGVIKESVEVKTNAYLALFPHAPKYILDKIKSHHLDYGGISRFEKIPLYMEWVGIQKIDQNLKQHIEKFADLVVEKVISSPWIPGVEKYLKQKPLQQKFVMVTGTPQEEIQEILFELQIDKLFEHVFGAPTEKSEAIRWTLDQYKVKEQEAILIGDSKTDWLAANKTGIQFLLKETDSSNFSSQFSGNKIKDFLGLI</sequence>
<dbReference type="AlphaFoldDB" id="A0A4Z0ZPI1"/>
<comment type="catalytic activity">
    <reaction evidence="1">
        <text>2-phosphoglycolate + H2O = glycolate + phosphate</text>
        <dbReference type="Rhea" id="RHEA:14369"/>
        <dbReference type="ChEBI" id="CHEBI:15377"/>
        <dbReference type="ChEBI" id="CHEBI:29805"/>
        <dbReference type="ChEBI" id="CHEBI:43474"/>
        <dbReference type="ChEBI" id="CHEBI:58033"/>
        <dbReference type="EC" id="3.1.3.18"/>
    </reaction>
</comment>
<evidence type="ECO:0000313" key="6">
    <source>
        <dbReference type="Proteomes" id="UP000297567"/>
    </source>
</evidence>
<evidence type="ECO:0000313" key="5">
    <source>
        <dbReference type="EMBL" id="TGL60408.1"/>
    </source>
</evidence>
<dbReference type="InterPro" id="IPR023198">
    <property type="entry name" value="PGP-like_dom2"/>
</dbReference>
<dbReference type="SUPFAM" id="SSF56784">
    <property type="entry name" value="HAD-like"/>
    <property type="match status" value="1"/>
</dbReference>
<dbReference type="GO" id="GO:0005829">
    <property type="term" value="C:cytosol"/>
    <property type="evidence" value="ECO:0007669"/>
    <property type="project" value="TreeGrafter"/>
</dbReference>
<dbReference type="InterPro" id="IPR050155">
    <property type="entry name" value="HAD-like_hydrolase_sf"/>
</dbReference>
<comment type="pathway">
    <text evidence="2">Organic acid metabolism; glycolate biosynthesis; glycolate from 2-phosphoglycolate: step 1/1.</text>
</comment>
<dbReference type="SFLD" id="SFLDS00003">
    <property type="entry name" value="Haloacid_Dehalogenase"/>
    <property type="match status" value="1"/>
</dbReference>
<keyword evidence="6" id="KW-1185">Reference proteome</keyword>
<keyword evidence="5" id="KW-0378">Hydrolase</keyword>
<dbReference type="InterPro" id="IPR036412">
    <property type="entry name" value="HAD-like_sf"/>
</dbReference>
<proteinExistence type="inferred from homology"/>
<gene>
    <name evidence="5" type="ORF">EHQ62_15485</name>
</gene>
<dbReference type="GO" id="GO:0008967">
    <property type="term" value="F:phosphoglycolate phosphatase activity"/>
    <property type="evidence" value="ECO:0007669"/>
    <property type="project" value="UniProtKB-EC"/>
</dbReference>
<evidence type="ECO:0000256" key="2">
    <source>
        <dbReference type="ARBA" id="ARBA00004818"/>
    </source>
</evidence>
<dbReference type="GO" id="GO:0006281">
    <property type="term" value="P:DNA repair"/>
    <property type="evidence" value="ECO:0007669"/>
    <property type="project" value="TreeGrafter"/>
</dbReference>
<dbReference type="Gene3D" id="3.40.50.1000">
    <property type="entry name" value="HAD superfamily/HAD-like"/>
    <property type="match status" value="1"/>
</dbReference>
<accession>A0A4Z0ZPI1</accession>
<evidence type="ECO:0000256" key="4">
    <source>
        <dbReference type="ARBA" id="ARBA00013078"/>
    </source>
</evidence>
<dbReference type="InterPro" id="IPR041492">
    <property type="entry name" value="HAD_2"/>
</dbReference>
<dbReference type="EC" id="3.1.3.18" evidence="4"/>
<comment type="similarity">
    <text evidence="3">Belongs to the HAD-like hydrolase superfamily. CbbY/CbbZ/Gph/YieH family.</text>
</comment>
<dbReference type="SFLD" id="SFLDG01129">
    <property type="entry name" value="C1.5:_HAD__Beta-PGM__Phosphata"/>
    <property type="match status" value="1"/>
</dbReference>
<evidence type="ECO:0000256" key="1">
    <source>
        <dbReference type="ARBA" id="ARBA00000830"/>
    </source>
</evidence>
<organism evidence="5 6">
    <name type="scientific">Leptospira jelokensis</name>
    <dbReference type="NCBI Taxonomy" id="2484931"/>
    <lineage>
        <taxon>Bacteria</taxon>
        <taxon>Pseudomonadati</taxon>
        <taxon>Spirochaetota</taxon>
        <taxon>Spirochaetia</taxon>
        <taxon>Leptospirales</taxon>
        <taxon>Leptospiraceae</taxon>
        <taxon>Leptospira</taxon>
    </lineage>
</organism>
<dbReference type="Proteomes" id="UP000297567">
    <property type="component" value="Unassembled WGS sequence"/>
</dbReference>
<dbReference type="PANTHER" id="PTHR43434">
    <property type="entry name" value="PHOSPHOGLYCOLATE PHOSPHATASE"/>
    <property type="match status" value="1"/>
</dbReference>
<reference evidence="5" key="1">
    <citation type="journal article" date="2019" name="PLoS Negl. Trop. Dis.">
        <title>Revisiting the worldwide diversity of Leptospira species in the environment.</title>
        <authorList>
            <person name="Vincent A.T."/>
            <person name="Schiettekatte O."/>
            <person name="Bourhy P."/>
            <person name="Veyrier F.J."/>
            <person name="Picardeau M."/>
        </authorList>
    </citation>
    <scope>NUCLEOTIDE SEQUENCE [LARGE SCALE GENOMIC DNA]</scope>
    <source>
        <strain evidence="5">201702451</strain>
    </source>
</reference>
<name>A0A4Z0ZPI1_9LEPT</name>
<evidence type="ECO:0000256" key="3">
    <source>
        <dbReference type="ARBA" id="ARBA00006171"/>
    </source>
</evidence>
<protein>
    <recommendedName>
        <fullName evidence="4">phosphoglycolate phosphatase</fullName>
        <ecNumber evidence="4">3.1.3.18</ecNumber>
    </recommendedName>
</protein>
<dbReference type="Gene3D" id="1.10.150.240">
    <property type="entry name" value="Putative phosphatase, domain 2"/>
    <property type="match status" value="1"/>
</dbReference>
<dbReference type="Pfam" id="PF13419">
    <property type="entry name" value="HAD_2"/>
    <property type="match status" value="1"/>
</dbReference>
<dbReference type="InterPro" id="IPR023214">
    <property type="entry name" value="HAD_sf"/>
</dbReference>
<comment type="caution">
    <text evidence="5">The sequence shown here is derived from an EMBL/GenBank/DDBJ whole genome shotgun (WGS) entry which is preliminary data.</text>
</comment>